<evidence type="ECO:0000256" key="3">
    <source>
        <dbReference type="ARBA" id="ARBA00037385"/>
    </source>
</evidence>
<protein>
    <recommendedName>
        <fullName evidence="4">Ankyrin repeat domain-containing protein 54</fullName>
    </recommendedName>
</protein>
<keyword evidence="6" id="KW-1185">Reference proteome</keyword>
<dbReference type="Pfam" id="PF13637">
    <property type="entry name" value="Ank_4"/>
    <property type="match status" value="1"/>
</dbReference>
<dbReference type="SMART" id="SM00248">
    <property type="entry name" value="ANK"/>
    <property type="match status" value="4"/>
</dbReference>
<evidence type="ECO:0000256" key="1">
    <source>
        <dbReference type="ARBA" id="ARBA00022737"/>
    </source>
</evidence>
<keyword evidence="1" id="KW-0677">Repeat</keyword>
<comment type="function">
    <text evidence="3">Plays an important role in regulating intracellular signaling events associated with erythroid terminal differentiation.</text>
</comment>
<gene>
    <name evidence="5" type="ORF">GHT06_010261</name>
</gene>
<dbReference type="Gene3D" id="1.25.40.20">
    <property type="entry name" value="Ankyrin repeat-containing domain"/>
    <property type="match status" value="2"/>
</dbReference>
<evidence type="ECO:0000256" key="4">
    <source>
        <dbReference type="ARBA" id="ARBA00039237"/>
    </source>
</evidence>
<accession>A0AAD5KY50</accession>
<dbReference type="PANTHER" id="PTHR24197">
    <property type="entry name" value="ANKYRIN REPEAT DOMAIN-CONTAINING PROTEIN 61"/>
    <property type="match status" value="1"/>
</dbReference>
<name>A0AAD5KY50_9CRUS</name>
<proteinExistence type="predicted"/>
<dbReference type="AlphaFoldDB" id="A0AAD5KY50"/>
<keyword evidence="2" id="KW-0040">ANK repeat</keyword>
<sequence length="573" mass="65536">MASTTVNGVDEFFQVVASGSVNDLCKILQKEGPEKSSKLAQSYNEKGETPLLVAIGKKQFPVMNMLVDLLGVNIGQVGHFTSNGVNYADCPPLFAAIVSDEVSCIDYLFKKRITRDRPSLDLNSFMSSSITCRQKANILMLFGATYMLSDSRRSFLHGLSYWKKAMTLSSSTTDAIKSQIPYKFSIPVFRFTDSTSEMMALEQIERMAKRETVLDRQFVLDQALDVSQRVLIDMQLFPTVFIITHFFSYSMAHSPLPHEFQSKTRDELERLSNLVIYILELLKLWWEKERPSSCIKEQDWHITGLAISHSWNFFESLRTAIPDYVLSFRDSMFAFDFVFQHLPRMYTKFWPEDKQLRPTNIDLMAELALNISVTIFGRLSQFSHEERQQFGQRVSDCVRLYGASGTDKPNLLLKACCLKYVSIQKVANYEKFVQLLLDAGEDPNATDKEGNTALHCLLAKNQVEYELTSPWDNPTSAGRSSTVSKNYVALTRLLLESGCHVDQRNKAGVTILELLKRNRKMQENFNTKPFDRYLKQVVDAVLPLTCYSAQVIRKHKRSTKDLPLALQLFVRRH</sequence>
<dbReference type="EMBL" id="WJBH02000002">
    <property type="protein sequence ID" value="KAI9562806.1"/>
    <property type="molecule type" value="Genomic_DNA"/>
</dbReference>
<evidence type="ECO:0000256" key="2">
    <source>
        <dbReference type="ARBA" id="ARBA00023043"/>
    </source>
</evidence>
<dbReference type="Proteomes" id="UP000820818">
    <property type="component" value="Linkage Group LG2"/>
</dbReference>
<dbReference type="PANTHER" id="PTHR24197:SF44">
    <property type="entry name" value="ANKYRIN REPEAT DOMAIN-CONTAINING PROTEIN 54"/>
    <property type="match status" value="1"/>
</dbReference>
<organism evidence="5 6">
    <name type="scientific">Daphnia sinensis</name>
    <dbReference type="NCBI Taxonomy" id="1820382"/>
    <lineage>
        <taxon>Eukaryota</taxon>
        <taxon>Metazoa</taxon>
        <taxon>Ecdysozoa</taxon>
        <taxon>Arthropoda</taxon>
        <taxon>Crustacea</taxon>
        <taxon>Branchiopoda</taxon>
        <taxon>Diplostraca</taxon>
        <taxon>Cladocera</taxon>
        <taxon>Anomopoda</taxon>
        <taxon>Daphniidae</taxon>
        <taxon>Daphnia</taxon>
        <taxon>Daphnia similis group</taxon>
    </lineage>
</organism>
<reference evidence="5 6" key="1">
    <citation type="submission" date="2022-05" db="EMBL/GenBank/DDBJ databases">
        <title>A multi-omics perspective on studying reproductive biology in Daphnia sinensis.</title>
        <authorList>
            <person name="Jia J."/>
        </authorList>
    </citation>
    <scope>NUCLEOTIDE SEQUENCE [LARGE SCALE GENOMIC DNA]</scope>
    <source>
        <strain evidence="5 6">WSL</strain>
    </source>
</reference>
<dbReference type="InterPro" id="IPR002110">
    <property type="entry name" value="Ankyrin_rpt"/>
</dbReference>
<dbReference type="InterPro" id="IPR036770">
    <property type="entry name" value="Ankyrin_rpt-contain_sf"/>
</dbReference>
<comment type="caution">
    <text evidence="5">The sequence shown here is derived from an EMBL/GenBank/DDBJ whole genome shotgun (WGS) entry which is preliminary data.</text>
</comment>
<evidence type="ECO:0000313" key="5">
    <source>
        <dbReference type="EMBL" id="KAI9562806.1"/>
    </source>
</evidence>
<dbReference type="SUPFAM" id="SSF48403">
    <property type="entry name" value="Ankyrin repeat"/>
    <property type="match status" value="1"/>
</dbReference>
<evidence type="ECO:0000313" key="6">
    <source>
        <dbReference type="Proteomes" id="UP000820818"/>
    </source>
</evidence>